<keyword evidence="2" id="KW-1185">Reference proteome</keyword>
<comment type="caution">
    <text evidence="1">The sequence shown here is derived from an EMBL/GenBank/DDBJ whole genome shotgun (WGS) entry which is preliminary data.</text>
</comment>
<dbReference type="EMBL" id="BSXG01000039">
    <property type="protein sequence ID" value="GME27681.1"/>
    <property type="molecule type" value="Genomic_DNA"/>
</dbReference>
<dbReference type="Proteomes" id="UP001165186">
    <property type="component" value="Unassembled WGS sequence"/>
</dbReference>
<reference evidence="1" key="1">
    <citation type="submission" date="2024-09" db="EMBL/GenBank/DDBJ databases">
        <title>Draft Genome Sequences of Neofusicoccum parvum.</title>
        <authorList>
            <person name="Ashida A."/>
            <person name="Camagna M."/>
            <person name="Tanaka A."/>
            <person name="Takemoto D."/>
        </authorList>
    </citation>
    <scope>NUCLEOTIDE SEQUENCE</scope>
    <source>
        <strain evidence="1">PPO83</strain>
    </source>
</reference>
<gene>
    <name evidence="1" type="primary">g9937</name>
    <name evidence="1" type="ORF">NpPPO83_00009937</name>
</gene>
<organism evidence="1 2">
    <name type="scientific">Neofusicoccum parvum</name>
    <dbReference type="NCBI Taxonomy" id="310453"/>
    <lineage>
        <taxon>Eukaryota</taxon>
        <taxon>Fungi</taxon>
        <taxon>Dikarya</taxon>
        <taxon>Ascomycota</taxon>
        <taxon>Pezizomycotina</taxon>
        <taxon>Dothideomycetes</taxon>
        <taxon>Dothideomycetes incertae sedis</taxon>
        <taxon>Botryosphaeriales</taxon>
        <taxon>Botryosphaeriaceae</taxon>
        <taxon>Neofusicoccum</taxon>
    </lineage>
</organism>
<sequence>MDSNTPGGLQTHDVPRWLVSAVAALAFHAAIQPFELLDVLLWQMSGVFGVLAIAILCVDVQFLHSSPSHAAWNLAVSATSFATTLAASILIYRAFFHRLRKFPGPPVAKLTKFWSVYHSSKAFQYRLKLEELHKEHGDVVRIGPREVSIARVSALPQVASFRKTILYQQTDWKQERIGMLATRDFEDHRRRRRPWEMAVTMKELAKYDAEMQKTIGLFLDQISCERGQRINITDRIAWLTYDLMGVIGFGKDFGNLRSAKESPAIKGLRTAMASMGILFPVPWLTNVLSHMPGLGDVYWGPFVQYCRQLVEEKQQAFQADKSEAPKDIISWLIRAFEEGSPNGAPTPEALHEDTRSLVIAGADTTYSALVNAFYYLALNPPIYAKLQAEVDDLFPGGDASYSHDKAKDIPLLDGIINETLRLKPPIPNGAPRMTPPDGFRIDDDLYIPGNVDVWMPQWVIQRDERYFERPLEFIPERWIAGHEKAGMIKDRTAFFPFQIGTYYCVGKQLAMWEMRSVLARLALRYNIRFASAADGKDFDKKLLDTWTMAPPPLGMCFRARKSSKP</sequence>
<proteinExistence type="predicted"/>
<name>A0ACB5S4I5_9PEZI</name>
<evidence type="ECO:0000313" key="2">
    <source>
        <dbReference type="Proteomes" id="UP001165186"/>
    </source>
</evidence>
<accession>A0ACB5S4I5</accession>
<protein>
    <submittedName>
        <fullName evidence="1">Cytochrome P450</fullName>
    </submittedName>
</protein>
<evidence type="ECO:0000313" key="1">
    <source>
        <dbReference type="EMBL" id="GME27681.1"/>
    </source>
</evidence>